<dbReference type="AlphaFoldDB" id="K1X4B2"/>
<evidence type="ECO:0000256" key="1">
    <source>
        <dbReference type="SAM" id="MobiDB-lite"/>
    </source>
</evidence>
<dbReference type="InParanoid" id="K1X4B2"/>
<dbReference type="KEGG" id="mbe:MBM_01849"/>
<gene>
    <name evidence="2" type="ORF">MBM_01849</name>
</gene>
<feature type="region of interest" description="Disordered" evidence="1">
    <location>
        <begin position="246"/>
        <end position="268"/>
    </location>
</feature>
<name>K1X4B2_MARBU</name>
<evidence type="ECO:0000313" key="2">
    <source>
        <dbReference type="EMBL" id="EKD19897.1"/>
    </source>
</evidence>
<protein>
    <submittedName>
        <fullName evidence="2">Uncharacterized protein</fullName>
    </submittedName>
</protein>
<proteinExistence type="predicted"/>
<organism evidence="2 3">
    <name type="scientific">Marssonina brunnea f. sp. multigermtubi (strain MB_m1)</name>
    <name type="common">Marssonina leaf spot fungus</name>
    <dbReference type="NCBI Taxonomy" id="1072389"/>
    <lineage>
        <taxon>Eukaryota</taxon>
        <taxon>Fungi</taxon>
        <taxon>Dikarya</taxon>
        <taxon>Ascomycota</taxon>
        <taxon>Pezizomycotina</taxon>
        <taxon>Leotiomycetes</taxon>
        <taxon>Helotiales</taxon>
        <taxon>Drepanopezizaceae</taxon>
        <taxon>Drepanopeziza</taxon>
    </lineage>
</organism>
<accession>K1X4B2</accession>
<feature type="region of interest" description="Disordered" evidence="1">
    <location>
        <begin position="97"/>
        <end position="127"/>
    </location>
</feature>
<dbReference type="Proteomes" id="UP000006753">
    <property type="component" value="Unassembled WGS sequence"/>
</dbReference>
<dbReference type="HOGENOM" id="CLU_014991_3_0_1"/>
<evidence type="ECO:0000313" key="3">
    <source>
        <dbReference type="Proteomes" id="UP000006753"/>
    </source>
</evidence>
<feature type="compositionally biased region" description="Polar residues" evidence="1">
    <location>
        <begin position="246"/>
        <end position="260"/>
    </location>
</feature>
<reference evidence="2 3" key="1">
    <citation type="journal article" date="2012" name="BMC Genomics">
        <title>Sequencing the genome of Marssonina brunnea reveals fungus-poplar co-evolution.</title>
        <authorList>
            <person name="Zhu S."/>
            <person name="Cao Y.-Z."/>
            <person name="Jiang C."/>
            <person name="Tan B.-Y."/>
            <person name="Wang Z."/>
            <person name="Feng S."/>
            <person name="Zhang L."/>
            <person name="Su X.-H."/>
            <person name="Brejova B."/>
            <person name="Vinar T."/>
            <person name="Xu M."/>
            <person name="Wang M.-X."/>
            <person name="Zhang S.-G."/>
            <person name="Huang M.-R."/>
            <person name="Wu R."/>
            <person name="Zhou Y."/>
        </authorList>
    </citation>
    <scope>NUCLEOTIDE SEQUENCE [LARGE SCALE GENOMIC DNA]</scope>
    <source>
        <strain evidence="2 3">MB_m1</strain>
    </source>
</reference>
<dbReference type="OrthoDB" id="3580691at2759"/>
<sequence>MADRATGLPSKESSRQRAVKYYTLRVSSLSTEPPAIQPKGPLYPGLLSLSERPDDEMSGISFDLNELPYAKLDNKITARAIVNDFLDTKCLDSRWTENLTDDEDNTPQPPPPPLRSPKRKEKEEGEEIRRLREEFAKERKDMEQNIKSYDEALQRTRRPQFINRYAIRQSYKSQNHLSGLQTLFLKATPSFLKSLDRVATKIVLRLSSDQTTLEATGATRQKRTRQNLRAFRTKSALAKDSVQISVPNLSNPRKGSSTLGRTDKLPTSFKRPRISKKKTKGIRIAKSALKGTDITKLKLRLMTQMALAILTMTDEKETEEISKEIEATDTEEDPRKGRTTGNYIGNLLPIRPLAKHNTPAYGTPSALDDNNNDFLKLRATDPHPRAKELAFECFEKLAKELKGIQSSLRPGLRDDRSLANKLYSAYKNVPETTITRMNFAFTSTAAVADIRRAIVFATESSRPAKAKAYASSSEPHDHTCFQHNTLEADSDLDEEYECFIQDRQYFESKKAAKATKASIKGLPLVSTEEFDQFIAGLPDEPPESGSYANISEGFVTTYGTFDANEVYKQLEIQTAFHALTS</sequence>
<keyword evidence="3" id="KW-1185">Reference proteome</keyword>
<dbReference type="EMBL" id="JH921430">
    <property type="protein sequence ID" value="EKD19897.1"/>
    <property type="molecule type" value="Genomic_DNA"/>
</dbReference>